<comment type="caution">
    <text evidence="2">The sequence shown here is derived from an EMBL/GenBank/DDBJ whole genome shotgun (WGS) entry which is preliminary data.</text>
</comment>
<gene>
    <name evidence="2" type="ORF">NE695_05200</name>
</gene>
<dbReference type="InterPro" id="IPR002508">
    <property type="entry name" value="MurNAc-LAA_cat"/>
</dbReference>
<dbReference type="RefSeq" id="WP_066860017.1">
    <property type="nucleotide sequence ID" value="NZ_CABKVV010000009.1"/>
</dbReference>
<keyword evidence="3" id="KW-1185">Reference proteome</keyword>
<dbReference type="Proteomes" id="UP001524473">
    <property type="component" value="Unassembled WGS sequence"/>
</dbReference>
<proteinExistence type="predicted"/>
<dbReference type="GO" id="GO:0008745">
    <property type="term" value="F:N-acetylmuramoyl-L-alanine amidase activity"/>
    <property type="evidence" value="ECO:0007669"/>
    <property type="project" value="UniProtKB-EC"/>
</dbReference>
<feature type="domain" description="MurNAc-LAA" evidence="1">
    <location>
        <begin position="59"/>
        <end position="172"/>
    </location>
</feature>
<accession>A0ABT1RXD8</accession>
<protein>
    <submittedName>
        <fullName evidence="2">N-acetylmuramoyl-L-alanine amidase</fullName>
        <ecNumber evidence="2">3.5.1.28</ecNumber>
    </submittedName>
</protein>
<dbReference type="EMBL" id="JANFZH010000008">
    <property type="protein sequence ID" value="MCQ4839311.1"/>
    <property type="molecule type" value="Genomic_DNA"/>
</dbReference>
<name>A0ABT1RXD8_9FIRM</name>
<dbReference type="SUPFAM" id="SSF53187">
    <property type="entry name" value="Zn-dependent exopeptidases"/>
    <property type="match status" value="1"/>
</dbReference>
<dbReference type="GeneID" id="90531021"/>
<evidence type="ECO:0000313" key="3">
    <source>
        <dbReference type="Proteomes" id="UP001524473"/>
    </source>
</evidence>
<dbReference type="EC" id="3.5.1.28" evidence="2"/>
<evidence type="ECO:0000259" key="1">
    <source>
        <dbReference type="SMART" id="SM00646"/>
    </source>
</evidence>
<keyword evidence="2" id="KW-0378">Hydrolase</keyword>
<dbReference type="Gene3D" id="3.40.630.40">
    <property type="entry name" value="Zn-dependent exopeptidases"/>
    <property type="match status" value="1"/>
</dbReference>
<reference evidence="2 3" key="1">
    <citation type="submission" date="2022-06" db="EMBL/GenBank/DDBJ databases">
        <title>Isolation of gut microbiota from human fecal samples.</title>
        <authorList>
            <person name="Pamer E.G."/>
            <person name="Barat B."/>
            <person name="Waligurski E."/>
            <person name="Medina S."/>
            <person name="Paddock L."/>
            <person name="Mostad J."/>
        </authorList>
    </citation>
    <scope>NUCLEOTIDE SEQUENCE [LARGE SCALE GENOMIC DNA]</scope>
    <source>
        <strain evidence="2 3">DFI.9.73</strain>
    </source>
</reference>
<dbReference type="SMART" id="SM00646">
    <property type="entry name" value="Ami_3"/>
    <property type="match status" value="1"/>
</dbReference>
<evidence type="ECO:0000313" key="2">
    <source>
        <dbReference type="EMBL" id="MCQ4839311.1"/>
    </source>
</evidence>
<dbReference type="Pfam" id="PF01520">
    <property type="entry name" value="Amidase_3"/>
    <property type="match status" value="1"/>
</dbReference>
<organism evidence="2 3">
    <name type="scientific">Neglectibacter timonensis</name>
    <dbReference type="NCBI Taxonomy" id="1776382"/>
    <lineage>
        <taxon>Bacteria</taxon>
        <taxon>Bacillati</taxon>
        <taxon>Bacillota</taxon>
        <taxon>Clostridia</taxon>
        <taxon>Eubacteriales</taxon>
        <taxon>Oscillospiraceae</taxon>
        <taxon>Neglectibacter</taxon>
    </lineage>
</organism>
<sequence length="182" mass="20196">MEAPRIFLSPSTQPYNKYPNGGDEQYWMNRITDAMIPYLTASGIEYSRNTPDTSVGTSIRDSNSGYYGLHLALHSNAAPPELEGKIKGPDVYYYQYSEKGKRAAGIIADNLKKIYPEPGLVDTVPNTTLAELTKTNAPAVLVELAYHDNPQDEVWITNNIEGIARNLAQSVCEYFGVPFRDA</sequence>